<name>A0A1I7YRR2_9BILA</name>
<organism evidence="1 2">
    <name type="scientific">Steinernema glaseri</name>
    <dbReference type="NCBI Taxonomy" id="37863"/>
    <lineage>
        <taxon>Eukaryota</taxon>
        <taxon>Metazoa</taxon>
        <taxon>Ecdysozoa</taxon>
        <taxon>Nematoda</taxon>
        <taxon>Chromadorea</taxon>
        <taxon>Rhabditida</taxon>
        <taxon>Tylenchina</taxon>
        <taxon>Panagrolaimomorpha</taxon>
        <taxon>Strongyloidoidea</taxon>
        <taxon>Steinernematidae</taxon>
        <taxon>Steinernema</taxon>
    </lineage>
</organism>
<sequence>MSKKSVHDNIPHFRPSSGCVFAGHFLSGSSVLYECECPSSSMIRTGNAKELQPLASASSLPHAYRFLRSMSFFLIQ</sequence>
<keyword evidence="1" id="KW-1185">Reference proteome</keyword>
<dbReference type="AlphaFoldDB" id="A0A1I7YRR2"/>
<protein>
    <submittedName>
        <fullName evidence="2">Uncharacterized protein</fullName>
    </submittedName>
</protein>
<dbReference type="Proteomes" id="UP000095287">
    <property type="component" value="Unplaced"/>
</dbReference>
<dbReference type="WBParaSite" id="L893_g19066.t1">
    <property type="protein sequence ID" value="L893_g19066.t1"/>
    <property type="gene ID" value="L893_g19066"/>
</dbReference>
<evidence type="ECO:0000313" key="1">
    <source>
        <dbReference type="Proteomes" id="UP000095287"/>
    </source>
</evidence>
<accession>A0A1I7YRR2</accession>
<reference evidence="2" key="1">
    <citation type="submission" date="2016-11" db="UniProtKB">
        <authorList>
            <consortium name="WormBaseParasite"/>
        </authorList>
    </citation>
    <scope>IDENTIFICATION</scope>
</reference>
<proteinExistence type="predicted"/>
<evidence type="ECO:0000313" key="2">
    <source>
        <dbReference type="WBParaSite" id="L893_g19066.t1"/>
    </source>
</evidence>